<accession>A0A0F0CPU6</accession>
<keyword evidence="4" id="KW-0812">Transmembrane</keyword>
<dbReference type="Pfam" id="PF00015">
    <property type="entry name" value="MCPsignal"/>
    <property type="match status" value="1"/>
</dbReference>
<feature type="transmembrane region" description="Helical" evidence="4">
    <location>
        <begin position="12"/>
        <end position="31"/>
    </location>
</feature>
<evidence type="ECO:0000313" key="7">
    <source>
        <dbReference type="EMBL" id="KJJ85348.1"/>
    </source>
</evidence>
<dbReference type="PATRIC" id="fig|1609969.3.peg.846"/>
<proteinExistence type="inferred from homology"/>
<dbReference type="SMART" id="SM00304">
    <property type="entry name" value="HAMP"/>
    <property type="match status" value="1"/>
</dbReference>
<dbReference type="GO" id="GO:0005886">
    <property type="term" value="C:plasma membrane"/>
    <property type="evidence" value="ECO:0007669"/>
    <property type="project" value="TreeGrafter"/>
</dbReference>
<evidence type="ECO:0000256" key="3">
    <source>
        <dbReference type="PROSITE-ProRule" id="PRU00284"/>
    </source>
</evidence>
<dbReference type="GO" id="GO:0007165">
    <property type="term" value="P:signal transduction"/>
    <property type="evidence" value="ECO:0007669"/>
    <property type="project" value="UniProtKB-KW"/>
</dbReference>
<evidence type="ECO:0000256" key="4">
    <source>
        <dbReference type="SAM" id="Phobius"/>
    </source>
</evidence>
<dbReference type="SMART" id="SM00283">
    <property type="entry name" value="MA"/>
    <property type="match status" value="1"/>
</dbReference>
<evidence type="ECO:0000259" key="5">
    <source>
        <dbReference type="PROSITE" id="PS50111"/>
    </source>
</evidence>
<dbReference type="EMBL" id="JYNY01000176">
    <property type="protein sequence ID" value="KJJ85348.1"/>
    <property type="molecule type" value="Genomic_DNA"/>
</dbReference>
<name>A0A0F0CPU6_9BACT</name>
<dbReference type="GO" id="GO:0006935">
    <property type="term" value="P:chemotaxis"/>
    <property type="evidence" value="ECO:0007669"/>
    <property type="project" value="UniProtKB-KW"/>
</dbReference>
<dbReference type="InterPro" id="IPR004090">
    <property type="entry name" value="Chemotax_Me-accpt_rcpt"/>
</dbReference>
<dbReference type="PANTHER" id="PTHR43531:SF11">
    <property type="entry name" value="METHYL-ACCEPTING CHEMOTAXIS PROTEIN 3"/>
    <property type="match status" value="1"/>
</dbReference>
<dbReference type="Pfam" id="PF00672">
    <property type="entry name" value="HAMP"/>
    <property type="match status" value="1"/>
</dbReference>
<evidence type="ECO:0000256" key="2">
    <source>
        <dbReference type="ARBA" id="ARBA00029447"/>
    </source>
</evidence>
<dbReference type="GO" id="GO:0004888">
    <property type="term" value="F:transmembrane signaling receptor activity"/>
    <property type="evidence" value="ECO:0007669"/>
    <property type="project" value="InterPro"/>
</dbReference>
<dbReference type="InterPro" id="IPR024478">
    <property type="entry name" value="HlyB_4HB_MCP"/>
</dbReference>
<dbReference type="CDD" id="cd06225">
    <property type="entry name" value="HAMP"/>
    <property type="match status" value="1"/>
</dbReference>
<evidence type="ECO:0000259" key="6">
    <source>
        <dbReference type="PROSITE" id="PS50885"/>
    </source>
</evidence>
<feature type="transmembrane region" description="Helical" evidence="4">
    <location>
        <begin position="194"/>
        <end position="213"/>
    </location>
</feature>
<sequence length="517" mass="56226">MKINIGTKLIGSFFIVAVISVVIALTGVFGMKKIMRDMDTITNTSWPAADAVMEMKIAFLNKSHAHSSILEGQLEEAKTLWDDADKKFTHELARLEKIGILPKNEIENITNLNLTLNSTFDGMVSSYKKYTTLYEGSEVIKDFKNMLNSAEMQRFDDVVENLSPIFSKAEDAITKEMENTVSNTYQHANNEKSFLLFLLITGFILGMSIGVFITTDIKGALYKLMNAANSVGKGDFSQKLKLERQDEVGILADTFNIMVNNLRGMIVKTQDAVNKITSSGSEILSATQQQVSGAREQSSAVSETTSAAKELSMTSEQVGESIKKVAQAAGHAMNGMKTIKDALGKTNKLISSLGEKSEKIGKITELIDDVADQTNLLAVNASIEAARAGEQGRGFSVVADEIRKLADSSAKSTKDITSLVEIIQHEISNSVMAMEQSVLSVEEEVRLAEETAERSKEIAMSASQQITGAKQIAEAMANIDETMKQIAIGAQQSQTATTQLTDLANELKGTIRGFKIA</sequence>
<dbReference type="SUPFAM" id="SSF58104">
    <property type="entry name" value="Methyl-accepting chemotaxis protein (MCP) signaling domain"/>
    <property type="match status" value="1"/>
</dbReference>
<dbReference type="InterPro" id="IPR004089">
    <property type="entry name" value="MCPsignal_dom"/>
</dbReference>
<dbReference type="PROSITE" id="PS50111">
    <property type="entry name" value="CHEMOTAXIS_TRANSDUC_2"/>
    <property type="match status" value="1"/>
</dbReference>
<comment type="caution">
    <text evidence="7">The sequence shown here is derived from an EMBL/GenBank/DDBJ whole genome shotgun (WGS) entry which is preliminary data.</text>
</comment>
<reference evidence="7 8" key="1">
    <citation type="submission" date="2015-02" db="EMBL/GenBank/DDBJ databases">
        <title>Single-cell genomics of uncultivated deep-branching MTB reveals a conserved set of magnetosome genes.</title>
        <authorList>
            <person name="Kolinko S."/>
            <person name="Richter M."/>
            <person name="Glockner F.O."/>
            <person name="Brachmann A."/>
            <person name="Schuler D."/>
        </authorList>
    </citation>
    <scope>NUCLEOTIDE SEQUENCE [LARGE SCALE GENOMIC DNA]</scope>
    <source>
        <strain evidence="7">SKK-01</strain>
    </source>
</reference>
<feature type="domain" description="HAMP" evidence="6">
    <location>
        <begin position="215"/>
        <end position="267"/>
    </location>
</feature>
<organism evidence="7 8">
    <name type="scientific">Candidatus Omnitrophus magneticus</name>
    <dbReference type="NCBI Taxonomy" id="1609969"/>
    <lineage>
        <taxon>Bacteria</taxon>
        <taxon>Pseudomonadati</taxon>
        <taxon>Candidatus Omnitrophota</taxon>
        <taxon>Candidatus Omnitrophus</taxon>
    </lineage>
</organism>
<keyword evidence="4" id="KW-0472">Membrane</keyword>
<dbReference type="Proteomes" id="UP000033428">
    <property type="component" value="Unassembled WGS sequence"/>
</dbReference>
<dbReference type="Gene3D" id="1.10.287.950">
    <property type="entry name" value="Methyl-accepting chemotaxis protein"/>
    <property type="match status" value="1"/>
</dbReference>
<keyword evidence="8" id="KW-1185">Reference proteome</keyword>
<dbReference type="PRINTS" id="PR00260">
    <property type="entry name" value="CHEMTRNSDUCR"/>
</dbReference>
<dbReference type="PANTHER" id="PTHR43531">
    <property type="entry name" value="PROTEIN ICFG"/>
    <property type="match status" value="1"/>
</dbReference>
<dbReference type="CDD" id="cd11386">
    <property type="entry name" value="MCP_signal"/>
    <property type="match status" value="1"/>
</dbReference>
<feature type="domain" description="Methyl-accepting transducer" evidence="5">
    <location>
        <begin position="272"/>
        <end position="501"/>
    </location>
</feature>
<evidence type="ECO:0000256" key="1">
    <source>
        <dbReference type="ARBA" id="ARBA00022500"/>
    </source>
</evidence>
<protein>
    <submittedName>
        <fullName evidence="7">Methyl-accepting chemotaxis sensory transducer</fullName>
    </submittedName>
</protein>
<gene>
    <name evidence="7" type="ORF">OMAG_000779</name>
</gene>
<evidence type="ECO:0000313" key="8">
    <source>
        <dbReference type="Proteomes" id="UP000033428"/>
    </source>
</evidence>
<keyword evidence="4" id="KW-1133">Transmembrane helix</keyword>
<keyword evidence="1" id="KW-0145">Chemotaxis</keyword>
<keyword evidence="3" id="KW-0807">Transducer</keyword>
<dbReference type="PROSITE" id="PS50885">
    <property type="entry name" value="HAMP"/>
    <property type="match status" value="1"/>
</dbReference>
<dbReference type="AlphaFoldDB" id="A0A0F0CPU6"/>
<dbReference type="Pfam" id="PF12729">
    <property type="entry name" value="4HB_MCP_1"/>
    <property type="match status" value="1"/>
</dbReference>
<comment type="similarity">
    <text evidence="2">Belongs to the methyl-accepting chemotaxis (MCP) protein family.</text>
</comment>
<dbReference type="InterPro" id="IPR051310">
    <property type="entry name" value="MCP_chemotaxis"/>
</dbReference>
<dbReference type="InterPro" id="IPR003660">
    <property type="entry name" value="HAMP_dom"/>
</dbReference>